<feature type="region of interest" description="Disordered" evidence="1">
    <location>
        <begin position="25"/>
        <end position="57"/>
    </location>
</feature>
<gene>
    <name evidence="2" type="ORF">GGR93_001706</name>
</gene>
<name>A0A7W6Q3S7_9RHOB</name>
<accession>A0A7W6Q3S7</accession>
<comment type="caution">
    <text evidence="2">The sequence shown here is derived from an EMBL/GenBank/DDBJ whole genome shotgun (WGS) entry which is preliminary data.</text>
</comment>
<evidence type="ECO:0000256" key="1">
    <source>
        <dbReference type="SAM" id="MobiDB-lite"/>
    </source>
</evidence>
<organism evidence="2 3">
    <name type="scientific">Sulfitobacter noctilucicola</name>
    <dbReference type="NCBI Taxonomy" id="1342301"/>
    <lineage>
        <taxon>Bacteria</taxon>
        <taxon>Pseudomonadati</taxon>
        <taxon>Pseudomonadota</taxon>
        <taxon>Alphaproteobacteria</taxon>
        <taxon>Rhodobacterales</taxon>
        <taxon>Roseobacteraceae</taxon>
        <taxon>Sulfitobacter</taxon>
    </lineage>
</organism>
<dbReference type="Proteomes" id="UP000565745">
    <property type="component" value="Unassembled WGS sequence"/>
</dbReference>
<proteinExistence type="predicted"/>
<sequence length="57" mass="6517">MRFSIISRFALWINCADRHHITQSDKHLRRESTFLDSPKGVLTKHPPPHTQAPVAGL</sequence>
<evidence type="ECO:0000313" key="2">
    <source>
        <dbReference type="EMBL" id="MBB4173933.1"/>
    </source>
</evidence>
<keyword evidence="3" id="KW-1185">Reference proteome</keyword>
<reference evidence="2 3" key="1">
    <citation type="submission" date="2020-08" db="EMBL/GenBank/DDBJ databases">
        <title>Genomic Encyclopedia of Type Strains, Phase IV (KMG-IV): sequencing the most valuable type-strain genomes for metagenomic binning, comparative biology and taxonomic classification.</title>
        <authorList>
            <person name="Goeker M."/>
        </authorList>
    </citation>
    <scope>NUCLEOTIDE SEQUENCE [LARGE SCALE GENOMIC DNA]</scope>
    <source>
        <strain evidence="2 3">DSM 101015</strain>
    </source>
</reference>
<dbReference type="AlphaFoldDB" id="A0A7W6Q3S7"/>
<protein>
    <submittedName>
        <fullName evidence="2">Uncharacterized protein</fullName>
    </submittedName>
</protein>
<evidence type="ECO:0000313" key="3">
    <source>
        <dbReference type="Proteomes" id="UP000565745"/>
    </source>
</evidence>
<dbReference type="EMBL" id="JACIFU010000002">
    <property type="protein sequence ID" value="MBB4173933.1"/>
    <property type="molecule type" value="Genomic_DNA"/>
</dbReference>